<protein>
    <recommendedName>
        <fullName evidence="4">F-box domain-containing protein</fullName>
    </recommendedName>
</protein>
<dbReference type="RefSeq" id="XP_040660857.1">
    <property type="nucleotide sequence ID" value="XM_040799974.1"/>
</dbReference>
<name>A0A151GWL1_DRECN</name>
<sequence length="652" mass="70965">MAVGAPPSLAELRLRDPPGLQDLEPAIWAIIFSFLDSAQTVARIATTCRTLDAVARAQGWSCFVRSRFATLALPKRLSDEEWAALARKLTSQSAAWDRRAFSVTSLVPPVQPRGDDQSHGRGRGRGARGQGRRGRGGAGPSSRQTFPAHVVVDAASQWQGTTEEEMVAWGLGEDVIIRSRKLTRSILQAETWVSLPGAEAGFRGGEDDVTAISILDSTAPQPGLLVGRANGFLHLLSTERNDVGRPLACFQPVHRDGASVVDQRDVRHVDTNKAQDAIVVATKGDVLFYPLAPSRWPVVDGGPALDTPDVVVEPTETLSLRRMQHSHDFRFLREAKFMSNGDIALCMTGTTQPLRYLTRTPSGTVLTNAHKLQPSKRCAESYILGENTFQTARSLLPVNTASAIGCSGNTILSSYDDGTVRLQDLRSPSPIDAIFQDHFELTTPVGPLLSYGAERFIAGSARMPILKIFDYRWTRPYSYTDALACSQTELGPTPKALTGIPPPRPSGYSACCHLSGRHCGLHSLARTDYYRPNCNLYLPVVYPAVTPLYCLAKSSDTASTVYAGVTAELLTISLRDSVADMREHFCIQKMGDKTRCGYRYHASLTSLVETGDGIALGDITKSNRLPLLFKQKSDVLPPSAAGELRRLDHALL</sequence>
<comment type="caution">
    <text evidence="2">The sequence shown here is derived from an EMBL/GenBank/DDBJ whole genome shotgun (WGS) entry which is preliminary data.</text>
</comment>
<dbReference type="STRING" id="98403.A0A151GWL1"/>
<dbReference type="InParanoid" id="A0A151GWL1"/>
<dbReference type="Proteomes" id="UP000076580">
    <property type="component" value="Chromosome 01"/>
</dbReference>
<feature type="region of interest" description="Disordered" evidence="1">
    <location>
        <begin position="107"/>
        <end position="144"/>
    </location>
</feature>
<reference evidence="2 3" key="1">
    <citation type="journal article" date="2016" name="Sci. Rep.">
        <title>Insights into Adaptations to a Near-Obligate Nematode Endoparasitic Lifestyle from the Finished Genome of Drechmeria coniospora.</title>
        <authorList>
            <person name="Zhang L."/>
            <person name="Zhou Z."/>
            <person name="Guo Q."/>
            <person name="Fokkens L."/>
            <person name="Miskei M."/>
            <person name="Pocsi I."/>
            <person name="Zhang W."/>
            <person name="Chen M."/>
            <person name="Wang L."/>
            <person name="Sun Y."/>
            <person name="Donzelli B.G."/>
            <person name="Gibson D.M."/>
            <person name="Nelson D.R."/>
            <person name="Luo J.G."/>
            <person name="Rep M."/>
            <person name="Liu H."/>
            <person name="Yang S."/>
            <person name="Wang J."/>
            <person name="Krasnoff S.B."/>
            <person name="Xu Y."/>
            <person name="Molnar I."/>
            <person name="Lin M."/>
        </authorList>
    </citation>
    <scope>NUCLEOTIDE SEQUENCE [LARGE SCALE GENOMIC DNA]</scope>
    <source>
        <strain evidence="2 3">ARSEF 6962</strain>
    </source>
</reference>
<dbReference type="SUPFAM" id="SSF50978">
    <property type="entry name" value="WD40 repeat-like"/>
    <property type="match status" value="1"/>
</dbReference>
<proteinExistence type="predicted"/>
<evidence type="ECO:0000313" key="3">
    <source>
        <dbReference type="Proteomes" id="UP000076580"/>
    </source>
</evidence>
<keyword evidence="3" id="KW-1185">Reference proteome</keyword>
<evidence type="ECO:0000256" key="1">
    <source>
        <dbReference type="SAM" id="MobiDB-lite"/>
    </source>
</evidence>
<dbReference type="EMBL" id="LAYC01000001">
    <property type="protein sequence ID" value="KYK61505.1"/>
    <property type="molecule type" value="Genomic_DNA"/>
</dbReference>
<dbReference type="AlphaFoldDB" id="A0A151GWL1"/>
<organism evidence="2 3">
    <name type="scientific">Drechmeria coniospora</name>
    <name type="common">Nematophagous fungus</name>
    <name type="synonym">Meria coniospora</name>
    <dbReference type="NCBI Taxonomy" id="98403"/>
    <lineage>
        <taxon>Eukaryota</taxon>
        <taxon>Fungi</taxon>
        <taxon>Dikarya</taxon>
        <taxon>Ascomycota</taxon>
        <taxon>Pezizomycotina</taxon>
        <taxon>Sordariomycetes</taxon>
        <taxon>Hypocreomycetidae</taxon>
        <taxon>Hypocreales</taxon>
        <taxon>Ophiocordycipitaceae</taxon>
        <taxon>Drechmeria</taxon>
    </lineage>
</organism>
<dbReference type="InterPro" id="IPR036322">
    <property type="entry name" value="WD40_repeat_dom_sf"/>
</dbReference>
<gene>
    <name evidence="2" type="ORF">DCS_02647</name>
</gene>
<feature type="compositionally biased region" description="Basic residues" evidence="1">
    <location>
        <begin position="120"/>
        <end position="135"/>
    </location>
</feature>
<evidence type="ECO:0000313" key="2">
    <source>
        <dbReference type="EMBL" id="KYK61505.1"/>
    </source>
</evidence>
<accession>A0A151GWL1</accession>
<dbReference type="GeneID" id="63715290"/>
<evidence type="ECO:0008006" key="4">
    <source>
        <dbReference type="Google" id="ProtNLM"/>
    </source>
</evidence>